<dbReference type="Proteomes" id="UP000019678">
    <property type="component" value="Unassembled WGS sequence"/>
</dbReference>
<accession>A0A017TGZ2</accession>
<evidence type="ECO:0000313" key="1">
    <source>
        <dbReference type="EMBL" id="EYF08065.1"/>
    </source>
</evidence>
<comment type="caution">
    <text evidence="1">The sequence shown here is derived from an EMBL/GenBank/DDBJ whole genome shotgun (WGS) entry which is preliminary data.</text>
</comment>
<protein>
    <submittedName>
        <fullName evidence="1">Uncharacterized protein</fullName>
    </submittedName>
</protein>
<dbReference type="EMBL" id="ASRX01000005">
    <property type="protein sequence ID" value="EYF08065.1"/>
    <property type="molecule type" value="Genomic_DNA"/>
</dbReference>
<sequence>MLLPRTRHHVYYVDADDSCIARIDAVWHAARNWPGGTP</sequence>
<organism evidence="1 2">
    <name type="scientific">Chondromyces apiculatus DSM 436</name>
    <dbReference type="NCBI Taxonomy" id="1192034"/>
    <lineage>
        <taxon>Bacteria</taxon>
        <taxon>Pseudomonadati</taxon>
        <taxon>Myxococcota</taxon>
        <taxon>Polyangia</taxon>
        <taxon>Polyangiales</taxon>
        <taxon>Polyangiaceae</taxon>
        <taxon>Chondromyces</taxon>
    </lineage>
</organism>
<gene>
    <name evidence="1" type="ORF">CAP_5825</name>
</gene>
<proteinExistence type="predicted"/>
<name>A0A017TGZ2_9BACT</name>
<dbReference type="AlphaFoldDB" id="A0A017TGZ2"/>
<keyword evidence="2" id="KW-1185">Reference proteome</keyword>
<evidence type="ECO:0000313" key="2">
    <source>
        <dbReference type="Proteomes" id="UP000019678"/>
    </source>
</evidence>
<reference evidence="1 2" key="1">
    <citation type="submission" date="2013-05" db="EMBL/GenBank/DDBJ databases">
        <title>Genome assembly of Chondromyces apiculatus DSM 436.</title>
        <authorList>
            <person name="Sharma G."/>
            <person name="Khatri I."/>
            <person name="Kaur C."/>
            <person name="Mayilraj S."/>
            <person name="Subramanian S."/>
        </authorList>
    </citation>
    <scope>NUCLEOTIDE SEQUENCE [LARGE SCALE GENOMIC DNA]</scope>
    <source>
        <strain evidence="1 2">DSM 436</strain>
    </source>
</reference>